<dbReference type="OrthoDB" id="9790048at2"/>
<dbReference type="EMBL" id="PIUM01000007">
    <property type="protein sequence ID" value="PKU24975.1"/>
    <property type="molecule type" value="Genomic_DNA"/>
</dbReference>
<feature type="signal peptide" evidence="2">
    <location>
        <begin position="1"/>
        <end position="20"/>
    </location>
</feature>
<dbReference type="AlphaFoldDB" id="A0A2N3PX69"/>
<feature type="domain" description="PBP" evidence="3">
    <location>
        <begin position="18"/>
        <end position="302"/>
    </location>
</feature>
<sequence length="339" mass="36007">MNAKMFVFAAMATVALTANAEARDQIRIVGSSTVYPFATTVAENFGKTSGFKTPVVESTGSGGGFKLFCAGADENTPDVTNASRRVTAGEVAACAANGVKDITEIVIGYDGIVIANAKAGPKYALTKEQIFKAIAKTVPVDGKLVPNPYKKWSDVDPSLPAEAIVVFGPASNHGTRDALVELVMDEACPKFPEIKALSGDAKKVACDAVREDGAFIEVSEDYSLVMQKLQSQPHAVGVLTFSYLDQNGDKIKAATVDGQTATYENIASSKYPVSRPLYFYVKKSHVGVIPGIKEYIAEFTSEKAWGKNGYLASKGLIAMPDDQRKAEAAKGKDLSNLAL</sequence>
<evidence type="ECO:0000256" key="2">
    <source>
        <dbReference type="SAM" id="SignalP"/>
    </source>
</evidence>
<feature type="chain" id="PRO_5014975689" evidence="2">
    <location>
        <begin position="21"/>
        <end position="339"/>
    </location>
</feature>
<evidence type="ECO:0000256" key="1">
    <source>
        <dbReference type="ARBA" id="ARBA00022729"/>
    </source>
</evidence>
<evidence type="ECO:0000259" key="3">
    <source>
        <dbReference type="Pfam" id="PF12849"/>
    </source>
</evidence>
<proteinExistence type="predicted"/>
<dbReference type="PANTHER" id="PTHR30570">
    <property type="entry name" value="PERIPLASMIC PHOSPHATE BINDING COMPONENT OF PHOSPHATE ABC TRANSPORTER"/>
    <property type="match status" value="1"/>
</dbReference>
<evidence type="ECO:0000313" key="5">
    <source>
        <dbReference type="Proteomes" id="UP000233293"/>
    </source>
</evidence>
<evidence type="ECO:0000313" key="4">
    <source>
        <dbReference type="EMBL" id="PKU24975.1"/>
    </source>
</evidence>
<dbReference type="Pfam" id="PF12849">
    <property type="entry name" value="PBP_like_2"/>
    <property type="match status" value="1"/>
</dbReference>
<comment type="caution">
    <text evidence="4">The sequence shown here is derived from an EMBL/GenBank/DDBJ whole genome shotgun (WGS) entry which is preliminary data.</text>
</comment>
<dbReference type="RefSeq" id="WP_101250234.1">
    <property type="nucleotide sequence ID" value="NZ_PIUM01000007.1"/>
</dbReference>
<dbReference type="Gene3D" id="3.40.190.10">
    <property type="entry name" value="Periplasmic binding protein-like II"/>
    <property type="match status" value="2"/>
</dbReference>
<name>A0A2N3PX69_9PROT</name>
<keyword evidence="5" id="KW-1185">Reference proteome</keyword>
<protein>
    <submittedName>
        <fullName evidence="4">Phosphate ABC transporter substrate-binding protein</fullName>
    </submittedName>
</protein>
<dbReference type="SUPFAM" id="SSF53850">
    <property type="entry name" value="Periplasmic binding protein-like II"/>
    <property type="match status" value="1"/>
</dbReference>
<gene>
    <name evidence="4" type="ORF">CWS72_08900</name>
</gene>
<dbReference type="InterPro" id="IPR050811">
    <property type="entry name" value="Phosphate_ABC_transporter"/>
</dbReference>
<reference evidence="5" key="1">
    <citation type="submission" date="2017-12" db="EMBL/GenBank/DDBJ databases">
        <title>Draft genome sequence of Telmatospirillum siberiense 26-4b1T, an acidotolerant peatland alphaproteobacterium potentially involved in sulfur cycling.</title>
        <authorList>
            <person name="Hausmann B."/>
            <person name="Pjevac P."/>
            <person name="Schreck K."/>
            <person name="Herbold C.W."/>
            <person name="Daims H."/>
            <person name="Wagner M."/>
            <person name="Pester M."/>
            <person name="Loy A."/>
        </authorList>
    </citation>
    <scope>NUCLEOTIDE SEQUENCE [LARGE SCALE GENOMIC DNA]</scope>
    <source>
        <strain evidence="5">26-4b1</strain>
    </source>
</reference>
<accession>A0A2N3PX69</accession>
<dbReference type="PANTHER" id="PTHR30570:SF1">
    <property type="entry name" value="PHOSPHATE-BINDING PROTEIN PSTS"/>
    <property type="match status" value="1"/>
</dbReference>
<organism evidence="4 5">
    <name type="scientific">Telmatospirillum siberiense</name>
    <dbReference type="NCBI Taxonomy" id="382514"/>
    <lineage>
        <taxon>Bacteria</taxon>
        <taxon>Pseudomonadati</taxon>
        <taxon>Pseudomonadota</taxon>
        <taxon>Alphaproteobacteria</taxon>
        <taxon>Rhodospirillales</taxon>
        <taxon>Rhodospirillaceae</taxon>
        <taxon>Telmatospirillum</taxon>
    </lineage>
</organism>
<keyword evidence="1 2" id="KW-0732">Signal</keyword>
<dbReference type="InterPro" id="IPR024370">
    <property type="entry name" value="PBP_domain"/>
</dbReference>
<dbReference type="Proteomes" id="UP000233293">
    <property type="component" value="Unassembled WGS sequence"/>
</dbReference>